<feature type="signal peptide" evidence="1">
    <location>
        <begin position="1"/>
        <end position="18"/>
    </location>
</feature>
<dbReference type="AlphaFoldDB" id="A0A1L7TW64"/>
<sequence length="96" mass="9608">MQFTKIASVLAMAAAAIAAPAPGNYEVEPRTGGSNNGNNQPACSAQSQNVCCDGLGCVVQILGSGCSTTSYCCQSNSPLAVGALININALNCVKVL</sequence>
<keyword evidence="1" id="KW-0732">Signal</keyword>
<gene>
    <name evidence="2" type="ORF">FMAN_09837</name>
</gene>
<proteinExistence type="predicted"/>
<evidence type="ECO:0000256" key="1">
    <source>
        <dbReference type="SAM" id="SignalP"/>
    </source>
</evidence>
<protein>
    <recommendedName>
        <fullName evidence="4">Hydrophobin 3</fullName>
    </recommendedName>
</protein>
<reference evidence="3" key="1">
    <citation type="journal article" date="2016" name="Genome Biol. Evol.">
        <title>Comparative 'omics' of the Fusarium fujikuroi species complex highlights differences in genetic potential and metabolite synthesis.</title>
        <authorList>
            <person name="Niehaus E.-M."/>
            <person name="Muensterkoetter M."/>
            <person name="Proctor R.H."/>
            <person name="Brown D.W."/>
            <person name="Sharon A."/>
            <person name="Idan Y."/>
            <person name="Oren-Young L."/>
            <person name="Sieber C.M."/>
            <person name="Novak O."/>
            <person name="Pencik A."/>
            <person name="Tarkowska D."/>
            <person name="Hromadova K."/>
            <person name="Freeman S."/>
            <person name="Maymon M."/>
            <person name="Elazar M."/>
            <person name="Youssef S.A."/>
            <person name="El-Shabrawy E.S.M."/>
            <person name="Shalaby A.B.A."/>
            <person name="Houterman P."/>
            <person name="Brock N.L."/>
            <person name="Burkhardt I."/>
            <person name="Tsavkelova E.A."/>
            <person name="Dickschat J.S."/>
            <person name="Galuszka P."/>
            <person name="Gueldener U."/>
            <person name="Tudzynski B."/>
        </authorList>
    </citation>
    <scope>NUCLEOTIDE SEQUENCE [LARGE SCALE GENOMIC DNA]</scope>
    <source>
        <strain evidence="3">MRC7560</strain>
    </source>
</reference>
<evidence type="ECO:0008006" key="4">
    <source>
        <dbReference type="Google" id="ProtNLM"/>
    </source>
</evidence>
<dbReference type="GeneID" id="65089095"/>
<dbReference type="EMBL" id="FCQH01000011">
    <property type="protein sequence ID" value="CVL00363.1"/>
    <property type="molecule type" value="Genomic_DNA"/>
</dbReference>
<dbReference type="VEuPathDB" id="FungiDB:FMAN_09837"/>
<organism evidence="2 3">
    <name type="scientific">Fusarium mangiferae</name>
    <name type="common">Mango malformation disease fungus</name>
    <dbReference type="NCBI Taxonomy" id="192010"/>
    <lineage>
        <taxon>Eukaryota</taxon>
        <taxon>Fungi</taxon>
        <taxon>Dikarya</taxon>
        <taxon>Ascomycota</taxon>
        <taxon>Pezizomycotina</taxon>
        <taxon>Sordariomycetes</taxon>
        <taxon>Hypocreomycetidae</taxon>
        <taxon>Hypocreales</taxon>
        <taxon>Nectriaceae</taxon>
        <taxon>Fusarium</taxon>
        <taxon>Fusarium fujikuroi species complex</taxon>
    </lineage>
</organism>
<evidence type="ECO:0000313" key="2">
    <source>
        <dbReference type="EMBL" id="CVL00363.1"/>
    </source>
</evidence>
<keyword evidence="3" id="KW-1185">Reference proteome</keyword>
<dbReference type="RefSeq" id="XP_041686324.1">
    <property type="nucleotide sequence ID" value="XM_041820444.1"/>
</dbReference>
<dbReference type="Proteomes" id="UP000184255">
    <property type="component" value="Unassembled WGS sequence"/>
</dbReference>
<comment type="caution">
    <text evidence="2">The sequence shown here is derived from an EMBL/GenBank/DDBJ whole genome shotgun (WGS) entry which is preliminary data.</text>
</comment>
<name>A0A1L7TW64_FUSMA</name>
<evidence type="ECO:0000313" key="3">
    <source>
        <dbReference type="Proteomes" id="UP000184255"/>
    </source>
</evidence>
<feature type="chain" id="PRO_5012769712" description="Hydrophobin 3" evidence="1">
    <location>
        <begin position="19"/>
        <end position="96"/>
    </location>
</feature>
<accession>A0A1L7TW64</accession>